<gene>
    <name evidence="4" type="primary">LOC104593953</name>
</gene>
<keyword evidence="1" id="KW-0472">Membrane</keyword>
<evidence type="ECO:0000313" key="3">
    <source>
        <dbReference type="Proteomes" id="UP000189703"/>
    </source>
</evidence>
<dbReference type="GeneID" id="104593953"/>
<name>A0A1U7ZKZ5_NELNU</name>
<dbReference type="Proteomes" id="UP000189703">
    <property type="component" value="Unplaced"/>
</dbReference>
<evidence type="ECO:0000256" key="1">
    <source>
        <dbReference type="SAM" id="Phobius"/>
    </source>
</evidence>
<dbReference type="Pfam" id="PF13976">
    <property type="entry name" value="gag_pre-integrs"/>
    <property type="match status" value="1"/>
</dbReference>
<feature type="domain" description="GAG-pre-integrase" evidence="2">
    <location>
        <begin position="96"/>
        <end position="160"/>
    </location>
</feature>
<protein>
    <submittedName>
        <fullName evidence="4">Uncharacterized protein LOC104593953</fullName>
    </submittedName>
</protein>
<dbReference type="RefSeq" id="XP_010252370.1">
    <property type="nucleotide sequence ID" value="XM_010254068.2"/>
</dbReference>
<keyword evidence="1" id="KW-1133">Transmembrane helix</keyword>
<keyword evidence="3" id="KW-1185">Reference proteome</keyword>
<proteinExistence type="predicted"/>
<dbReference type="AlphaFoldDB" id="A0A1U7ZKZ5"/>
<feature type="transmembrane region" description="Helical" evidence="1">
    <location>
        <begin position="27"/>
        <end position="49"/>
    </location>
</feature>
<dbReference type="InterPro" id="IPR025724">
    <property type="entry name" value="GAG-pre-integrase_dom"/>
</dbReference>
<evidence type="ECO:0000259" key="2">
    <source>
        <dbReference type="Pfam" id="PF13976"/>
    </source>
</evidence>
<reference evidence="4" key="1">
    <citation type="submission" date="2025-08" db="UniProtKB">
        <authorList>
            <consortium name="RefSeq"/>
        </authorList>
    </citation>
    <scope>IDENTIFICATION</scope>
</reference>
<evidence type="ECO:0000313" key="4">
    <source>
        <dbReference type="RefSeq" id="XP_010252370.1"/>
    </source>
</evidence>
<organism evidence="3 4">
    <name type="scientific">Nelumbo nucifera</name>
    <name type="common">Sacred lotus</name>
    <dbReference type="NCBI Taxonomy" id="4432"/>
    <lineage>
        <taxon>Eukaryota</taxon>
        <taxon>Viridiplantae</taxon>
        <taxon>Streptophyta</taxon>
        <taxon>Embryophyta</taxon>
        <taxon>Tracheophyta</taxon>
        <taxon>Spermatophyta</taxon>
        <taxon>Magnoliopsida</taxon>
        <taxon>Proteales</taxon>
        <taxon>Nelumbonaceae</taxon>
        <taxon>Nelumbo</taxon>
    </lineage>
</organism>
<accession>A0A1U7ZKZ5</accession>
<keyword evidence="1" id="KW-0812">Transmembrane</keyword>
<dbReference type="KEGG" id="nnu:104593953"/>
<dbReference type="InParanoid" id="A0A1U7ZKZ5"/>
<sequence length="160" mass="17872">MMMMTMLRSAGVNTLEASPYSSVMVRRIMTLAILCVVVALPCFLIYNAAFTFRLLSRPFDGYSMFNHVFSFDAIESDLSSDQIMRQSIGSGCEVGGLYYLDVDTSLALNTSTSSSSNKESSTVLFTWHARLGHMSFSLLKVLLLELFENVFFESLFCNVC</sequence>